<keyword evidence="2" id="KW-1185">Reference proteome</keyword>
<dbReference type="EMBL" id="CP092109">
    <property type="protein sequence ID" value="UWZ81099.1"/>
    <property type="molecule type" value="Genomic_DNA"/>
</dbReference>
<protein>
    <submittedName>
        <fullName evidence="1">Uncharacterized protein</fullName>
    </submittedName>
</protein>
<dbReference type="PANTHER" id="PTHR46361:SF3">
    <property type="entry name" value="ELECTRON CARRIER_ PROTEIN DISULFIDE OXIDOREDUCTASE"/>
    <property type="match status" value="1"/>
</dbReference>
<dbReference type="Proteomes" id="UP001060414">
    <property type="component" value="Chromosome"/>
</dbReference>
<dbReference type="RefSeq" id="WP_260749469.1">
    <property type="nucleotide sequence ID" value="NZ_CP092109.1"/>
</dbReference>
<name>A0ABY5ZQI7_9BACT</name>
<evidence type="ECO:0000313" key="1">
    <source>
        <dbReference type="EMBL" id="UWZ81099.1"/>
    </source>
</evidence>
<proteinExistence type="predicted"/>
<gene>
    <name evidence="1" type="ORF">L9S41_06805</name>
</gene>
<dbReference type="PANTHER" id="PTHR46361">
    <property type="entry name" value="ELECTRON CARRIER/ PROTEIN DISULFIDE OXIDOREDUCTASE"/>
    <property type="match status" value="1"/>
</dbReference>
<evidence type="ECO:0000313" key="2">
    <source>
        <dbReference type="Proteomes" id="UP001060414"/>
    </source>
</evidence>
<reference evidence="1" key="1">
    <citation type="journal article" date="2022" name="Environ. Microbiol.">
        <title>Geoalkalibacter halelectricus SAP #1 sp. nov. possessing extracellular electron transfer and mineral#reducing capabilities from a haloalkaline environment.</title>
        <authorList>
            <person name="Yadav S."/>
            <person name="Singh R."/>
            <person name="Sundharam S.S."/>
            <person name="Chaudhary S."/>
            <person name="Krishnamurthi S."/>
            <person name="Patil S.A."/>
        </authorList>
    </citation>
    <scope>NUCLEOTIDE SEQUENCE</scope>
    <source>
        <strain evidence="1">SAP-1</strain>
    </source>
</reference>
<accession>A0ABY5ZQI7</accession>
<sequence length="67" mass="8082">MNIAPEKNLLELSPIFRWYKPDFGGDRLGILQTLLRYLDPGDSRDFVKQQGMRARIVWKNYDWRLNR</sequence>
<organism evidence="1 2">
    <name type="scientific">Geoalkalibacter halelectricus</name>
    <dbReference type="NCBI Taxonomy" id="2847045"/>
    <lineage>
        <taxon>Bacteria</taxon>
        <taxon>Pseudomonadati</taxon>
        <taxon>Thermodesulfobacteriota</taxon>
        <taxon>Desulfuromonadia</taxon>
        <taxon>Desulfuromonadales</taxon>
        <taxon>Geoalkalibacteraceae</taxon>
        <taxon>Geoalkalibacter</taxon>
    </lineage>
</organism>